<evidence type="ECO:0000313" key="1">
    <source>
        <dbReference type="EMBL" id="RLV58837.1"/>
    </source>
</evidence>
<keyword evidence="2" id="KW-1185">Reference proteome</keyword>
<comment type="caution">
    <text evidence="1">The sequence shown here is derived from an EMBL/GenBank/DDBJ whole genome shotgun (WGS) entry which is preliminary data.</text>
</comment>
<accession>A0A3L8PTU7</accession>
<evidence type="ECO:0000313" key="2">
    <source>
        <dbReference type="Proteomes" id="UP000281474"/>
    </source>
</evidence>
<dbReference type="AlphaFoldDB" id="A0A3L8PTU7"/>
<organism evidence="1 2">
    <name type="scientific">Parashewanella curva</name>
    <dbReference type="NCBI Taxonomy" id="2338552"/>
    <lineage>
        <taxon>Bacteria</taxon>
        <taxon>Pseudomonadati</taxon>
        <taxon>Pseudomonadota</taxon>
        <taxon>Gammaproteobacteria</taxon>
        <taxon>Alteromonadales</taxon>
        <taxon>Shewanellaceae</taxon>
        <taxon>Parashewanella</taxon>
    </lineage>
</organism>
<dbReference type="EMBL" id="QZEI01000053">
    <property type="protein sequence ID" value="RLV58837.1"/>
    <property type="molecule type" value="Genomic_DNA"/>
</dbReference>
<gene>
    <name evidence="1" type="ORF">D5018_15135</name>
</gene>
<protein>
    <submittedName>
        <fullName evidence="1">Uncharacterized protein</fullName>
    </submittedName>
</protein>
<dbReference type="Proteomes" id="UP000281474">
    <property type="component" value="Unassembled WGS sequence"/>
</dbReference>
<reference evidence="1 2" key="1">
    <citation type="submission" date="2018-09" db="EMBL/GenBank/DDBJ databases">
        <title>Phylogeny of the Shewanellaceae, and recommendation for two new genera, Pseudoshewanella and Parashewanella.</title>
        <authorList>
            <person name="Wang G."/>
        </authorList>
    </citation>
    <scope>NUCLEOTIDE SEQUENCE [LARGE SCALE GENOMIC DNA]</scope>
    <source>
        <strain evidence="1 2">C51</strain>
    </source>
</reference>
<dbReference type="RefSeq" id="WP_121839839.1">
    <property type="nucleotide sequence ID" value="NZ_ML014802.1"/>
</dbReference>
<name>A0A3L8PTU7_9GAMM</name>
<sequence length="189" mass="21928">MESIGNHLVADYQVMLDFCQSAVANLNFLSEFMTLAVERSITSINNLIYGLRFKGCKTGEFTMIARFSSYLSVPETTRNQIDKILSKPKDIEETHILEVKAKWFTRKYSVVFKMGRPCCVLDGNHRKIEAKPDTTPYDLLNFINTRIALRGKDSNKLSKNDWQRIEGVRYFEEDGIKYFPLNDLSRHEK</sequence>
<proteinExistence type="predicted"/>